<feature type="domain" description="SLH" evidence="3">
    <location>
        <begin position="151"/>
        <end position="211"/>
    </location>
</feature>
<keyword evidence="2" id="KW-0732">Signal</keyword>
<dbReference type="KEGG" id="pth:PTH_0417"/>
<keyword evidence="1" id="KW-0677">Repeat</keyword>
<feature type="chain" id="PRO_5002679189" evidence="2">
    <location>
        <begin position="28"/>
        <end position="1142"/>
    </location>
</feature>
<feature type="signal peptide" evidence="2">
    <location>
        <begin position="1"/>
        <end position="27"/>
    </location>
</feature>
<dbReference type="InterPro" id="IPR051465">
    <property type="entry name" value="Cell_Envelope_Struct_Comp"/>
</dbReference>
<proteinExistence type="predicted"/>
<dbReference type="eggNOG" id="COG5492">
    <property type="taxonomic scope" value="Bacteria"/>
</dbReference>
<evidence type="ECO:0000256" key="1">
    <source>
        <dbReference type="ARBA" id="ARBA00022737"/>
    </source>
</evidence>
<evidence type="ECO:0000313" key="5">
    <source>
        <dbReference type="Proteomes" id="UP000006556"/>
    </source>
</evidence>
<dbReference type="PROSITE" id="PS51272">
    <property type="entry name" value="SLH"/>
    <property type="match status" value="3"/>
</dbReference>
<evidence type="ECO:0000259" key="3">
    <source>
        <dbReference type="PROSITE" id="PS51272"/>
    </source>
</evidence>
<sequence length="1142" mass="116712">MRVKSRQTAVPFLVLCFVLAFAGAAFAAAFSDTGGHWAESRIAEWAQKGLVQGYPDGTFRPDGEVTRAEFVALTNRAFGVVKAGAAEAGFADVKPGDWFYEDVMAAKAAGYIAGYPDGTFMPDRNITRQEAAVILARLLGLQPDAGRAAGFADGGAVGAWAAGSVGAVAKAGLMVGMPDGTFMPLKGTTRAEAVVLLDRAVAYRPAGAIEGSVTLNGSAASGASVRVFAAGGYEVLKEAVTGSDGKFKVELPPGEYDVTAAAAADVAFAGGVKVASSRATGVSLALQPAAVISGVLKDRDGSSAVKNTAVLFTANPTFAARTDGEGKFTVPVLPNRTYTVRAYDPGKKGAAPEVVKTGLEVGPAGKYDIGTLNAPFEVSAVSGGGGGGGGPSGPIVLTVISAGEYKDPRGYKIASFGTFGPASGTATFTSKLIIDPGDAGTLTLRNISAGEIEVLSGGTSSVHTQYVKAGKLVASASGGVKIEAGEGTVITTTEVQGETHIAVAPGALASFGAITIKSGAAGKTVAFSGDLSGSTVTVAAGSVTLQADSGVQMGRVVIDAPGEINLTGAGSFGEIEVSENAGQGGTPVINVVAGTGVDKLVLSTTVELKGDGIINVPLEVTDPENVQIIVNDQGAKDALTNKAKSDAEAAIAAIPSSITLNDEAAVVSARNKVNAVQVLKDKGENLGDLISNLGKLEDAESVISALKSIDVGFASGDSAAGVTKNLTLPGTAGGLAVDWQSSDTAVITACGAVTRQETDRQVKLTATVTKGSITGTREFTLTVKAVPPEIISFAGEAPDAGNVITVPLANITTTTGIEVSRDCSLALNMEGMGAVRQFDLEAGKVNSIYNILIPGAGEVDLSGLDLNKLADAAGQCPPDTREDILDAVDFAALFDLLSGNPEVKSRIIDETDLDGLMDQIVGDPGVDLDAVFDAFDFAGVLNAVRDDGSITSDDIMDAVNFDELAEIINNLADQQLKDRILDAIDIDKLLDADTKEELYAAVNFSALFEALSDVDELVKDDIFRTINFTALFDMLSGADAGTVEAVFGAVNFTSLFEAVAGAGDDTVSAVVEAALQMADIMRDCGISRNDILDTIDFSSLNKESLYEWLSEVDGDGSALTLEAVLTDSAGNTSTYTINIVKQ</sequence>
<dbReference type="EMBL" id="AP009389">
    <property type="protein sequence ID" value="BAF58598.1"/>
    <property type="molecule type" value="Genomic_DNA"/>
</dbReference>
<dbReference type="GO" id="GO:0030246">
    <property type="term" value="F:carbohydrate binding"/>
    <property type="evidence" value="ECO:0007669"/>
    <property type="project" value="InterPro"/>
</dbReference>
<protein>
    <submittedName>
        <fullName evidence="4">Hypothetical membrane protein</fullName>
    </submittedName>
</protein>
<dbReference type="STRING" id="370438.PTH_0417"/>
<reference evidence="5" key="1">
    <citation type="journal article" date="2008" name="Genome Res.">
        <title>The genome of Pelotomaculum thermopropionicum reveals niche-associated evolution in anaerobic microbiota.</title>
        <authorList>
            <person name="Kosaka T."/>
            <person name="Kato S."/>
            <person name="Shimoyama T."/>
            <person name="Ishii S."/>
            <person name="Abe T."/>
            <person name="Watanabe K."/>
        </authorList>
    </citation>
    <scope>NUCLEOTIDE SEQUENCE [LARGE SCALE GENOMIC DNA]</scope>
    <source>
        <strain evidence="5">DSM 13744 / JCM 10971 / SI</strain>
    </source>
</reference>
<dbReference type="Pfam" id="PF20578">
    <property type="entry name" value="aBig_2"/>
    <property type="match status" value="1"/>
</dbReference>
<dbReference type="Proteomes" id="UP000006556">
    <property type="component" value="Chromosome"/>
</dbReference>
<dbReference type="AlphaFoldDB" id="A5D571"/>
<accession>A5D571</accession>
<dbReference type="HOGENOM" id="CLU_277547_0_0_9"/>
<dbReference type="PANTHER" id="PTHR43308">
    <property type="entry name" value="OUTER MEMBRANE PROTEIN ALPHA-RELATED"/>
    <property type="match status" value="1"/>
</dbReference>
<keyword evidence="5" id="KW-1185">Reference proteome</keyword>
<dbReference type="InterPro" id="IPR001119">
    <property type="entry name" value="SLH_dom"/>
</dbReference>
<dbReference type="InterPro" id="IPR046780">
    <property type="entry name" value="aBig_2"/>
</dbReference>
<dbReference type="SUPFAM" id="SSF49452">
    <property type="entry name" value="Starch-binding domain-like"/>
    <property type="match status" value="2"/>
</dbReference>
<gene>
    <name evidence="4" type="ordered locus">PTH_0417</name>
</gene>
<dbReference type="InterPro" id="IPR013784">
    <property type="entry name" value="Carb-bd-like_fold"/>
</dbReference>
<evidence type="ECO:0000256" key="2">
    <source>
        <dbReference type="SAM" id="SignalP"/>
    </source>
</evidence>
<evidence type="ECO:0000313" key="4">
    <source>
        <dbReference type="EMBL" id="BAF58598.1"/>
    </source>
</evidence>
<feature type="domain" description="SLH" evidence="3">
    <location>
        <begin position="25"/>
        <end position="85"/>
    </location>
</feature>
<name>A5D571_PELTS</name>
<feature type="domain" description="SLH" evidence="3">
    <location>
        <begin position="86"/>
        <end position="149"/>
    </location>
</feature>
<dbReference type="Gene3D" id="2.60.40.1120">
    <property type="entry name" value="Carboxypeptidase-like, regulatory domain"/>
    <property type="match status" value="2"/>
</dbReference>
<dbReference type="Pfam" id="PF00395">
    <property type="entry name" value="SLH"/>
    <property type="match status" value="3"/>
</dbReference>
<organism evidence="4 5">
    <name type="scientific">Pelotomaculum thermopropionicum (strain DSM 13744 / JCM 10971 / SI)</name>
    <dbReference type="NCBI Taxonomy" id="370438"/>
    <lineage>
        <taxon>Bacteria</taxon>
        <taxon>Bacillati</taxon>
        <taxon>Bacillota</taxon>
        <taxon>Clostridia</taxon>
        <taxon>Eubacteriales</taxon>
        <taxon>Desulfotomaculaceae</taxon>
        <taxon>Pelotomaculum</taxon>
    </lineage>
</organism>